<evidence type="ECO:0000256" key="1">
    <source>
        <dbReference type="ARBA" id="ARBA00000077"/>
    </source>
</evidence>
<dbReference type="InterPro" id="IPR012337">
    <property type="entry name" value="RNaseH-like_sf"/>
</dbReference>
<keyword evidence="10" id="KW-0378">Hydrolase</keyword>
<evidence type="ECO:0000256" key="2">
    <source>
        <dbReference type="ARBA" id="ARBA00001946"/>
    </source>
</evidence>
<feature type="non-terminal residue" evidence="14">
    <location>
        <position position="1"/>
    </location>
</feature>
<dbReference type="CDD" id="cd09280">
    <property type="entry name" value="RNase_HI_eukaryote_like"/>
    <property type="match status" value="1"/>
</dbReference>
<dbReference type="EMBL" id="ML220149">
    <property type="protein sequence ID" value="TGZ77727.1"/>
    <property type="molecule type" value="Genomic_DNA"/>
</dbReference>
<dbReference type="OrthoDB" id="407198at2759"/>
<evidence type="ECO:0000259" key="13">
    <source>
        <dbReference type="PROSITE" id="PS50879"/>
    </source>
</evidence>
<dbReference type="Pfam" id="PF00075">
    <property type="entry name" value="RNase_H"/>
    <property type="match status" value="1"/>
</dbReference>
<dbReference type="InParanoid" id="A0A4S2MRN3"/>
<dbReference type="InterPro" id="IPR017067">
    <property type="entry name" value="RNase_H1_euk"/>
</dbReference>
<comment type="cofactor">
    <cofactor evidence="2">
        <name>Mg(2+)</name>
        <dbReference type="ChEBI" id="CHEBI:18420"/>
    </cofactor>
</comment>
<dbReference type="GO" id="GO:0004523">
    <property type="term" value="F:RNA-DNA hybrid ribonuclease activity"/>
    <property type="evidence" value="ECO:0007669"/>
    <property type="project" value="UniProtKB-EC"/>
</dbReference>
<evidence type="ECO:0000256" key="5">
    <source>
        <dbReference type="ARBA" id="ARBA00012180"/>
    </source>
</evidence>
<dbReference type="InterPro" id="IPR050092">
    <property type="entry name" value="RNase_H"/>
</dbReference>
<dbReference type="Gene3D" id="3.30.420.10">
    <property type="entry name" value="Ribonuclease H-like superfamily/Ribonuclease H"/>
    <property type="match status" value="1"/>
</dbReference>
<feature type="region of interest" description="Disordered" evidence="12">
    <location>
        <begin position="113"/>
        <end position="163"/>
    </location>
</feature>
<evidence type="ECO:0000256" key="3">
    <source>
        <dbReference type="ARBA" id="ARBA00004065"/>
    </source>
</evidence>
<name>A0A4S2MRN3_9PEZI</name>
<sequence length="342" mass="37392">KYYGVQTGRRPGVYETWQDCLAEVRGFKNAKFKSFPSREEAQQFVAGEDPSQDPNSSMFVQKFYGVQSGKVPGVYTDWPTAKAQVVGVVKPKVRVFLTRTEAEEFVGEGLVAPPIPATTISTTREEEETLSNTEPPSKRSRTDSSSSLSPISPISPGPTSPTLAAALASAVPPPDPQPQSPSSVLRIYTDGSALSNGRHNSRAGIGVYFGEADSRNISEPLTGPRQTNQRAELTAILRAITAAPLHRPVLIFTDSQYAIKCVTVWHQAWERNNWKNSTGKPVENRDLVESILKKIREREIEGRRRGAGMGKGGWTRFEWVKGHTGVDDGNSKADRLAVAGAR</sequence>
<reference evidence="14 15" key="1">
    <citation type="submission" date="2019-04" db="EMBL/GenBank/DDBJ databases">
        <title>Comparative genomics and transcriptomics to analyze fruiting body development in filamentous ascomycetes.</title>
        <authorList>
            <consortium name="DOE Joint Genome Institute"/>
            <person name="Lutkenhaus R."/>
            <person name="Traeger S."/>
            <person name="Breuer J."/>
            <person name="Kuo A."/>
            <person name="Lipzen A."/>
            <person name="Pangilinan J."/>
            <person name="Dilworth D."/>
            <person name="Sandor L."/>
            <person name="Poggeler S."/>
            <person name="Barry K."/>
            <person name="Grigoriev I.V."/>
            <person name="Nowrousian M."/>
        </authorList>
    </citation>
    <scope>NUCLEOTIDE SEQUENCE [LARGE SCALE GENOMIC DNA]</scope>
    <source>
        <strain evidence="14 15">CBS 389.68</strain>
    </source>
</reference>
<evidence type="ECO:0000256" key="7">
    <source>
        <dbReference type="ARBA" id="ARBA00022722"/>
    </source>
</evidence>
<feature type="non-terminal residue" evidence="14">
    <location>
        <position position="342"/>
    </location>
</feature>
<dbReference type="STRING" id="341454.A0A4S2MRN3"/>
<comment type="catalytic activity">
    <reaction evidence="1">
        <text>Endonucleolytic cleavage to 5'-phosphomonoester.</text>
        <dbReference type="EC" id="3.1.26.4"/>
    </reaction>
</comment>
<dbReference type="PANTHER" id="PTHR10642:SF26">
    <property type="entry name" value="RIBONUCLEASE H1"/>
    <property type="match status" value="1"/>
</dbReference>
<dbReference type="PIRSF" id="PIRSF036852">
    <property type="entry name" value="Ribonuclease_H1_euk"/>
    <property type="match status" value="1"/>
</dbReference>
<dbReference type="AlphaFoldDB" id="A0A4S2MRN3"/>
<comment type="similarity">
    <text evidence="4">Belongs to the RNase H family.</text>
</comment>
<keyword evidence="8" id="KW-0479">Metal-binding</keyword>
<dbReference type="GO" id="GO:0000287">
    <property type="term" value="F:magnesium ion binding"/>
    <property type="evidence" value="ECO:0007669"/>
    <property type="project" value="InterPro"/>
</dbReference>
<evidence type="ECO:0000256" key="11">
    <source>
        <dbReference type="ARBA" id="ARBA00022842"/>
    </source>
</evidence>
<dbReference type="InterPro" id="IPR009027">
    <property type="entry name" value="Ribosomal_bL9/RNase_H1_N"/>
</dbReference>
<keyword evidence="9" id="KW-0255">Endonuclease</keyword>
<evidence type="ECO:0000256" key="8">
    <source>
        <dbReference type="ARBA" id="ARBA00022723"/>
    </source>
</evidence>
<organism evidence="14 15">
    <name type="scientific">Ascodesmis nigricans</name>
    <dbReference type="NCBI Taxonomy" id="341454"/>
    <lineage>
        <taxon>Eukaryota</taxon>
        <taxon>Fungi</taxon>
        <taxon>Dikarya</taxon>
        <taxon>Ascomycota</taxon>
        <taxon>Pezizomycotina</taxon>
        <taxon>Pezizomycetes</taxon>
        <taxon>Pezizales</taxon>
        <taxon>Ascodesmidaceae</taxon>
        <taxon>Ascodesmis</taxon>
    </lineage>
</organism>
<dbReference type="PROSITE" id="PS50879">
    <property type="entry name" value="RNASE_H_1"/>
    <property type="match status" value="1"/>
</dbReference>
<dbReference type="SUPFAM" id="SSF55658">
    <property type="entry name" value="L9 N-domain-like"/>
    <property type="match status" value="2"/>
</dbReference>
<evidence type="ECO:0000256" key="9">
    <source>
        <dbReference type="ARBA" id="ARBA00022759"/>
    </source>
</evidence>
<dbReference type="Pfam" id="PF01693">
    <property type="entry name" value="Cauli_VI"/>
    <property type="match status" value="2"/>
</dbReference>
<dbReference type="FunFam" id="3.30.420.10:FF:000090">
    <property type="entry name" value="Ribonuclease H"/>
    <property type="match status" value="1"/>
</dbReference>
<dbReference type="SUPFAM" id="SSF53098">
    <property type="entry name" value="Ribonuclease H-like"/>
    <property type="match status" value="1"/>
</dbReference>
<feature type="domain" description="RNase H type-1" evidence="13">
    <location>
        <begin position="181"/>
        <end position="342"/>
    </location>
</feature>
<evidence type="ECO:0000256" key="10">
    <source>
        <dbReference type="ARBA" id="ARBA00022801"/>
    </source>
</evidence>
<dbReference type="PANTHER" id="PTHR10642">
    <property type="entry name" value="RIBONUCLEASE H1"/>
    <property type="match status" value="1"/>
</dbReference>
<comment type="function">
    <text evidence="3">Endonuclease that specifically degrades the RNA of RNA-DNA hybrids.</text>
</comment>
<evidence type="ECO:0000256" key="4">
    <source>
        <dbReference type="ARBA" id="ARBA00005300"/>
    </source>
</evidence>
<dbReference type="Proteomes" id="UP000298138">
    <property type="component" value="Unassembled WGS sequence"/>
</dbReference>
<evidence type="ECO:0000313" key="15">
    <source>
        <dbReference type="Proteomes" id="UP000298138"/>
    </source>
</evidence>
<keyword evidence="7" id="KW-0540">Nuclease</keyword>
<dbReference type="FunFam" id="3.40.970.10:FF:000002">
    <property type="entry name" value="Ribonuclease H"/>
    <property type="match status" value="1"/>
</dbReference>
<evidence type="ECO:0000256" key="6">
    <source>
        <dbReference type="ARBA" id="ARBA00017721"/>
    </source>
</evidence>
<dbReference type="InterPro" id="IPR036397">
    <property type="entry name" value="RNaseH_sf"/>
</dbReference>
<keyword evidence="15" id="KW-1185">Reference proteome</keyword>
<dbReference type="FunCoup" id="A0A4S2MRN3">
    <property type="interactions" value="235"/>
</dbReference>
<feature type="compositionally biased region" description="Low complexity" evidence="12">
    <location>
        <begin position="143"/>
        <end position="152"/>
    </location>
</feature>
<dbReference type="Gene3D" id="3.40.970.10">
    <property type="entry name" value="Ribonuclease H1, N-terminal domain"/>
    <property type="match status" value="2"/>
</dbReference>
<dbReference type="InterPro" id="IPR037056">
    <property type="entry name" value="RNase_H1_N_sf"/>
</dbReference>
<gene>
    <name evidence="14" type="ORF">EX30DRAFT_288062</name>
</gene>
<dbReference type="InterPro" id="IPR002156">
    <property type="entry name" value="RNaseH_domain"/>
</dbReference>
<dbReference type="GO" id="GO:0003676">
    <property type="term" value="F:nucleic acid binding"/>
    <property type="evidence" value="ECO:0007669"/>
    <property type="project" value="InterPro"/>
</dbReference>
<dbReference type="InterPro" id="IPR011320">
    <property type="entry name" value="RNase_H1_N"/>
</dbReference>
<dbReference type="EC" id="3.1.26.4" evidence="5"/>
<proteinExistence type="inferred from homology"/>
<accession>A0A4S2MRN3</accession>
<protein>
    <recommendedName>
        <fullName evidence="6">Ribonuclease H</fullName>
        <ecNumber evidence="5">3.1.26.4</ecNumber>
    </recommendedName>
</protein>
<dbReference type="GO" id="GO:0043137">
    <property type="term" value="P:DNA replication, removal of RNA primer"/>
    <property type="evidence" value="ECO:0007669"/>
    <property type="project" value="TreeGrafter"/>
</dbReference>
<keyword evidence="11" id="KW-0460">Magnesium</keyword>
<evidence type="ECO:0000313" key="14">
    <source>
        <dbReference type="EMBL" id="TGZ77727.1"/>
    </source>
</evidence>
<evidence type="ECO:0000256" key="12">
    <source>
        <dbReference type="SAM" id="MobiDB-lite"/>
    </source>
</evidence>